<dbReference type="InterPro" id="IPR038375">
    <property type="entry name" value="NDUFAF7_sf"/>
</dbReference>
<keyword evidence="3 7" id="KW-0489">Methyltransferase</keyword>
<reference evidence="9 10" key="1">
    <citation type="journal article" date="2010" name="Nature">
        <title>The Ectocarpus genome and the independent evolution of multicellularity in brown algae.</title>
        <authorList>
            <person name="Cock J.M."/>
            <person name="Sterck L."/>
            <person name="Rouze P."/>
            <person name="Scornet D."/>
            <person name="Allen A.E."/>
            <person name="Amoutzias G."/>
            <person name="Anthouard V."/>
            <person name="Artiguenave F."/>
            <person name="Aury J.M."/>
            <person name="Badger J.H."/>
            <person name="Beszteri B."/>
            <person name="Billiau K."/>
            <person name="Bonnet E."/>
            <person name="Bothwell J.H."/>
            <person name="Bowler C."/>
            <person name="Boyen C."/>
            <person name="Brownlee C."/>
            <person name="Carrano C.J."/>
            <person name="Charrier B."/>
            <person name="Cho G.Y."/>
            <person name="Coelho S.M."/>
            <person name="Collen J."/>
            <person name="Corre E."/>
            <person name="Da Silva C."/>
            <person name="Delage L."/>
            <person name="Delaroque N."/>
            <person name="Dittami S.M."/>
            <person name="Doulbeau S."/>
            <person name="Elias M."/>
            <person name="Farnham G."/>
            <person name="Gachon C.M."/>
            <person name="Gschloessl B."/>
            <person name="Heesch S."/>
            <person name="Jabbari K."/>
            <person name="Jubin C."/>
            <person name="Kawai H."/>
            <person name="Kimura K."/>
            <person name="Kloareg B."/>
            <person name="Kupper F.C."/>
            <person name="Lang D."/>
            <person name="Le Bail A."/>
            <person name="Leblanc C."/>
            <person name="Lerouge P."/>
            <person name="Lohr M."/>
            <person name="Lopez P.J."/>
            <person name="Martens C."/>
            <person name="Maumus F."/>
            <person name="Michel G."/>
            <person name="Miranda-Saavedra D."/>
            <person name="Morales J."/>
            <person name="Moreau H."/>
            <person name="Motomura T."/>
            <person name="Nagasato C."/>
            <person name="Napoli C.A."/>
            <person name="Nelson D.R."/>
            <person name="Nyvall-Collen P."/>
            <person name="Peters A.F."/>
            <person name="Pommier C."/>
            <person name="Potin P."/>
            <person name="Poulain J."/>
            <person name="Quesneville H."/>
            <person name="Read B."/>
            <person name="Rensing S.A."/>
            <person name="Ritter A."/>
            <person name="Rousvoal S."/>
            <person name="Samanta M."/>
            <person name="Samson G."/>
            <person name="Schroeder D.C."/>
            <person name="Segurens B."/>
            <person name="Strittmatter M."/>
            <person name="Tonon T."/>
            <person name="Tregear J.W."/>
            <person name="Valentin K."/>
            <person name="von Dassow P."/>
            <person name="Yamagishi T."/>
            <person name="Van de Peer Y."/>
            <person name="Wincker P."/>
        </authorList>
    </citation>
    <scope>NUCLEOTIDE SEQUENCE [LARGE SCALE GENOMIC DNA]</scope>
    <source>
        <strain evidence="10">Ec32 / CCAP1310/4</strain>
    </source>
</reference>
<dbReference type="Pfam" id="PF02636">
    <property type="entry name" value="Methyltransf_28"/>
    <property type="match status" value="1"/>
</dbReference>
<comment type="catalytic activity">
    <reaction evidence="6 7">
        <text>L-arginyl-[protein] + 2 S-adenosyl-L-methionine = N(omega),N(omega)'-dimethyl-L-arginyl-[protein] + 2 S-adenosyl-L-homocysteine + 2 H(+)</text>
        <dbReference type="Rhea" id="RHEA:48108"/>
        <dbReference type="Rhea" id="RHEA-COMP:10532"/>
        <dbReference type="Rhea" id="RHEA-COMP:11992"/>
        <dbReference type="ChEBI" id="CHEBI:15378"/>
        <dbReference type="ChEBI" id="CHEBI:29965"/>
        <dbReference type="ChEBI" id="CHEBI:57856"/>
        <dbReference type="ChEBI" id="CHEBI:59789"/>
        <dbReference type="ChEBI" id="CHEBI:88221"/>
        <dbReference type="EC" id="2.1.1.320"/>
    </reaction>
</comment>
<dbReference type="OMA" id="TYKHSIT"/>
<comment type="function">
    <text evidence="7">Arginine methyltransferase involved in the assembly or stability of mitochondrial NADH:ubiquinone oxidoreductase complex (complex I).</text>
</comment>
<dbReference type="AlphaFoldDB" id="D8LD00"/>
<feature type="compositionally biased region" description="Gly residues" evidence="8">
    <location>
        <begin position="230"/>
        <end position="258"/>
    </location>
</feature>
<evidence type="ECO:0000256" key="1">
    <source>
        <dbReference type="ARBA" id="ARBA00004173"/>
    </source>
</evidence>
<sequence>MPTRMTHEKDDRPPLTGLAKELEQMIVLNGPMTVPEYMIYALQHPKYGYYMRQEDKIGRGGDFITAPEISQTFGEMIGIWCVASWKEMGSPEEFRLVELGPGKGTLMVDILRTVSSFPDFRKALSLHMVETSDDLRALQVKALGATFAPTASYSASRGGGGGGGAKEVGGSPMLLPGGGEVVWHTNIEQVPKGQPSLFIAQEFLDALPVHQFQYTENGWRERLVDVNVPGAGGARVDGPEGGGGSQEGDGSAAEGGGGESRKQDAKEDDFRFVLSAKETTAVQTFLTKPKKAQDAKMVIGGLRGGKPSSRRGGGGATSSSTKKGPLGESVGDRLEVSGESILLVKGVAERIAQDRGGALFVDYGEAHALGDSLRCFKGHEEVPVLSDPGEADMTADVNFGLLRRVVAGVEGARPHGPVGQGQFLREMGIGARLTALAEQPHVTAEQADAMLEGYVRLVDPAQMGVRYKVLGISEERQEMPPPGFMSEVDPDLRK</sequence>
<comment type="similarity">
    <text evidence="2 7">Belongs to the NDUFAF7 family.</text>
</comment>
<dbReference type="EMBL" id="FN647812">
    <property type="protein sequence ID" value="CBN78367.1"/>
    <property type="molecule type" value="Genomic_DNA"/>
</dbReference>
<evidence type="ECO:0000313" key="10">
    <source>
        <dbReference type="Proteomes" id="UP000002630"/>
    </source>
</evidence>
<evidence type="ECO:0000256" key="5">
    <source>
        <dbReference type="ARBA" id="ARBA00023128"/>
    </source>
</evidence>
<evidence type="ECO:0000256" key="2">
    <source>
        <dbReference type="ARBA" id="ARBA00005891"/>
    </source>
</evidence>
<dbReference type="InterPro" id="IPR029063">
    <property type="entry name" value="SAM-dependent_MTases_sf"/>
</dbReference>
<dbReference type="STRING" id="2880.D8LD00"/>
<dbReference type="OrthoDB" id="438553at2759"/>
<dbReference type="GO" id="GO:0005739">
    <property type="term" value="C:mitochondrion"/>
    <property type="evidence" value="ECO:0007669"/>
    <property type="project" value="UniProtKB-SubCell"/>
</dbReference>
<keyword evidence="4 7" id="KW-0808">Transferase</keyword>
<dbReference type="EMBL" id="FN649727">
    <property type="protein sequence ID" value="CBN78367.1"/>
    <property type="molecule type" value="Genomic_DNA"/>
</dbReference>
<comment type="subcellular location">
    <subcellularLocation>
        <location evidence="1 7">Mitochondrion</location>
    </subcellularLocation>
</comment>
<evidence type="ECO:0000256" key="8">
    <source>
        <dbReference type="SAM" id="MobiDB-lite"/>
    </source>
</evidence>
<evidence type="ECO:0000256" key="3">
    <source>
        <dbReference type="ARBA" id="ARBA00022603"/>
    </source>
</evidence>
<dbReference type="eggNOG" id="KOG2901">
    <property type="taxonomic scope" value="Eukaryota"/>
</dbReference>
<dbReference type="SUPFAM" id="SSF53335">
    <property type="entry name" value="S-adenosyl-L-methionine-dependent methyltransferases"/>
    <property type="match status" value="1"/>
</dbReference>
<dbReference type="Proteomes" id="UP000002630">
    <property type="component" value="Linkage Group LG02"/>
</dbReference>
<dbReference type="GO" id="GO:0032981">
    <property type="term" value="P:mitochondrial respiratory chain complex I assembly"/>
    <property type="evidence" value="ECO:0007669"/>
    <property type="project" value="TreeGrafter"/>
</dbReference>
<keyword evidence="10" id="KW-1185">Reference proteome</keyword>
<dbReference type="GO" id="GO:0035243">
    <property type="term" value="F:protein-arginine omega-N symmetric methyltransferase activity"/>
    <property type="evidence" value="ECO:0007669"/>
    <property type="project" value="UniProtKB-EC"/>
</dbReference>
<keyword evidence="5 7" id="KW-0496">Mitochondrion</keyword>
<accession>D8LD00</accession>
<evidence type="ECO:0000256" key="7">
    <source>
        <dbReference type="RuleBase" id="RU364114"/>
    </source>
</evidence>
<evidence type="ECO:0000313" key="9">
    <source>
        <dbReference type="EMBL" id="CBN78367.1"/>
    </source>
</evidence>
<dbReference type="PANTHER" id="PTHR12049:SF7">
    <property type="entry name" value="PROTEIN ARGININE METHYLTRANSFERASE NDUFAF7, MITOCHONDRIAL"/>
    <property type="match status" value="1"/>
</dbReference>
<feature type="region of interest" description="Disordered" evidence="8">
    <location>
        <begin position="230"/>
        <end position="266"/>
    </location>
</feature>
<name>D8LD00_ECTSI</name>
<dbReference type="InParanoid" id="D8LD00"/>
<evidence type="ECO:0000256" key="6">
    <source>
        <dbReference type="ARBA" id="ARBA00048612"/>
    </source>
</evidence>
<dbReference type="InterPro" id="IPR003788">
    <property type="entry name" value="NDUFAF7"/>
</dbReference>
<dbReference type="EC" id="2.1.1.320" evidence="7"/>
<proteinExistence type="inferred from homology"/>
<evidence type="ECO:0000256" key="4">
    <source>
        <dbReference type="ARBA" id="ARBA00022679"/>
    </source>
</evidence>
<dbReference type="GO" id="GO:0032259">
    <property type="term" value="P:methylation"/>
    <property type="evidence" value="ECO:0007669"/>
    <property type="project" value="UniProtKB-KW"/>
</dbReference>
<organism evidence="9 10">
    <name type="scientific">Ectocarpus siliculosus</name>
    <name type="common">Brown alga</name>
    <name type="synonym">Conferva siliculosa</name>
    <dbReference type="NCBI Taxonomy" id="2880"/>
    <lineage>
        <taxon>Eukaryota</taxon>
        <taxon>Sar</taxon>
        <taxon>Stramenopiles</taxon>
        <taxon>Ochrophyta</taxon>
        <taxon>PX clade</taxon>
        <taxon>Phaeophyceae</taxon>
        <taxon>Ectocarpales</taxon>
        <taxon>Ectocarpaceae</taxon>
        <taxon>Ectocarpus</taxon>
    </lineage>
</organism>
<feature type="region of interest" description="Disordered" evidence="8">
    <location>
        <begin position="297"/>
        <end position="331"/>
    </location>
</feature>
<dbReference type="Gene3D" id="3.40.50.12710">
    <property type="match status" value="1"/>
</dbReference>
<gene>
    <name evidence="9" type="ORF">Esi_0112_0044</name>
</gene>
<protein>
    <recommendedName>
        <fullName evidence="7">Protein arginine methyltransferase NDUFAF7</fullName>
        <ecNumber evidence="7">2.1.1.320</ecNumber>
    </recommendedName>
</protein>
<dbReference type="PANTHER" id="PTHR12049">
    <property type="entry name" value="PROTEIN ARGININE METHYLTRANSFERASE NDUFAF7, MITOCHONDRIAL"/>
    <property type="match status" value="1"/>
</dbReference>